<proteinExistence type="predicted"/>
<feature type="domain" description="DUF7713" evidence="1">
    <location>
        <begin position="28"/>
        <end position="88"/>
    </location>
</feature>
<dbReference type="Pfam" id="PF24828">
    <property type="entry name" value="DUF7713"/>
    <property type="match status" value="1"/>
</dbReference>
<comment type="caution">
    <text evidence="2">The sequence shown here is derived from an EMBL/GenBank/DDBJ whole genome shotgun (WGS) entry which is preliminary data.</text>
</comment>
<sequence>MDNELDCDQHLLFERLVKKVERALEAIYIKEGTFPNGQYYQTMRGDLLVGRIESSENSWDIPVLVIDDKAFSWDEVGKILMSNEGFLFSNGCF</sequence>
<organism evidence="2 3">
    <name type="scientific">Oceanobacillus indicireducens</name>
    <dbReference type="NCBI Taxonomy" id="1004261"/>
    <lineage>
        <taxon>Bacteria</taxon>
        <taxon>Bacillati</taxon>
        <taxon>Bacillota</taxon>
        <taxon>Bacilli</taxon>
        <taxon>Bacillales</taxon>
        <taxon>Bacillaceae</taxon>
        <taxon>Oceanobacillus</taxon>
    </lineage>
</organism>
<keyword evidence="3" id="KW-1185">Reference proteome</keyword>
<dbReference type="EMBL" id="BMOS01000058">
    <property type="protein sequence ID" value="GGN67345.1"/>
    <property type="molecule type" value="Genomic_DNA"/>
</dbReference>
<reference evidence="2" key="1">
    <citation type="journal article" date="2014" name="Int. J. Syst. Evol. Microbiol.">
        <title>Complete genome sequence of Corynebacterium casei LMG S-19264T (=DSM 44701T), isolated from a smear-ripened cheese.</title>
        <authorList>
            <consortium name="US DOE Joint Genome Institute (JGI-PGF)"/>
            <person name="Walter F."/>
            <person name="Albersmeier A."/>
            <person name="Kalinowski J."/>
            <person name="Ruckert C."/>
        </authorList>
    </citation>
    <scope>NUCLEOTIDE SEQUENCE</scope>
    <source>
        <strain evidence="2">JCM 17251</strain>
    </source>
</reference>
<dbReference type="RefSeq" id="WP_188859765.1">
    <property type="nucleotide sequence ID" value="NZ_BMOS01000058.1"/>
</dbReference>
<evidence type="ECO:0000313" key="2">
    <source>
        <dbReference type="EMBL" id="GGN67345.1"/>
    </source>
</evidence>
<dbReference type="Proteomes" id="UP000624041">
    <property type="component" value="Unassembled WGS sequence"/>
</dbReference>
<reference evidence="2" key="2">
    <citation type="submission" date="2020-09" db="EMBL/GenBank/DDBJ databases">
        <authorList>
            <person name="Sun Q."/>
            <person name="Ohkuma M."/>
        </authorList>
    </citation>
    <scope>NUCLEOTIDE SEQUENCE</scope>
    <source>
        <strain evidence="2">JCM 17251</strain>
    </source>
</reference>
<gene>
    <name evidence="2" type="ORF">GCM10007971_38140</name>
</gene>
<evidence type="ECO:0000259" key="1">
    <source>
        <dbReference type="Pfam" id="PF24828"/>
    </source>
</evidence>
<dbReference type="InterPro" id="IPR056130">
    <property type="entry name" value="DUF7713"/>
</dbReference>
<dbReference type="AlphaFoldDB" id="A0A918D618"/>
<accession>A0A918D618</accession>
<protein>
    <recommendedName>
        <fullName evidence="1">DUF7713 domain-containing protein</fullName>
    </recommendedName>
</protein>
<name>A0A918D618_9BACI</name>
<evidence type="ECO:0000313" key="3">
    <source>
        <dbReference type="Proteomes" id="UP000624041"/>
    </source>
</evidence>